<proteinExistence type="predicted"/>
<dbReference type="RefSeq" id="WP_382434898.1">
    <property type="nucleotide sequence ID" value="NZ_JBHSHJ010000019.1"/>
</dbReference>
<evidence type="ECO:0000313" key="2">
    <source>
        <dbReference type="EMBL" id="MFC4790416.1"/>
    </source>
</evidence>
<comment type="caution">
    <text evidence="2">The sequence shown here is derived from an EMBL/GenBank/DDBJ whole genome shotgun (WGS) entry which is preliminary data.</text>
</comment>
<keyword evidence="1" id="KW-1133">Transmembrane helix</keyword>
<feature type="transmembrane region" description="Helical" evidence="1">
    <location>
        <begin position="68"/>
        <end position="89"/>
    </location>
</feature>
<keyword evidence="3" id="KW-1185">Reference proteome</keyword>
<protein>
    <submittedName>
        <fullName evidence="2">Uncharacterized protein</fullName>
    </submittedName>
</protein>
<feature type="transmembrane region" description="Helical" evidence="1">
    <location>
        <begin position="27"/>
        <end position="48"/>
    </location>
</feature>
<sequence length="194" mass="21198">MIAILQVIGLLPVLTWLSNLHNVTDGMWVIAFIKALVMLLTGSIYFWLGKIKSRIDNSGTSDSEGRLIIFSVLGLLVLGVILTMAIPVLSKWSQKETNASIQLTQPAAVIERSIPPVSSVLFPCPEGEKRIAGELECLPLSQFTPISATPVQPQESSRKGQTFSYEEAVGMPVQPQLSLKERKTFSYEEAVGTP</sequence>
<evidence type="ECO:0000256" key="1">
    <source>
        <dbReference type="SAM" id="Phobius"/>
    </source>
</evidence>
<name>A0ABV9QI33_9BURK</name>
<keyword evidence="1" id="KW-0472">Membrane</keyword>
<dbReference type="EMBL" id="JBHSHJ010000019">
    <property type="protein sequence ID" value="MFC4790416.1"/>
    <property type="molecule type" value="Genomic_DNA"/>
</dbReference>
<accession>A0ABV9QI33</accession>
<reference evidence="3" key="1">
    <citation type="journal article" date="2019" name="Int. J. Syst. Evol. Microbiol.">
        <title>The Global Catalogue of Microorganisms (GCM) 10K type strain sequencing project: providing services to taxonomists for standard genome sequencing and annotation.</title>
        <authorList>
            <consortium name="The Broad Institute Genomics Platform"/>
            <consortium name="The Broad Institute Genome Sequencing Center for Infectious Disease"/>
            <person name="Wu L."/>
            <person name="Ma J."/>
        </authorList>
    </citation>
    <scope>NUCLEOTIDE SEQUENCE [LARGE SCALE GENOMIC DNA]</scope>
    <source>
        <strain evidence="3">CCUG 49452</strain>
    </source>
</reference>
<dbReference type="Proteomes" id="UP001596001">
    <property type="component" value="Unassembled WGS sequence"/>
</dbReference>
<evidence type="ECO:0000313" key="3">
    <source>
        <dbReference type="Proteomes" id="UP001596001"/>
    </source>
</evidence>
<keyword evidence="1" id="KW-0812">Transmembrane</keyword>
<gene>
    <name evidence="2" type="ORF">ACFO6X_15655</name>
</gene>
<organism evidence="2 3">
    <name type="scientific">Giesbergeria sinuosa</name>
    <dbReference type="NCBI Taxonomy" id="80883"/>
    <lineage>
        <taxon>Bacteria</taxon>
        <taxon>Pseudomonadati</taxon>
        <taxon>Pseudomonadota</taxon>
        <taxon>Betaproteobacteria</taxon>
        <taxon>Burkholderiales</taxon>
        <taxon>Comamonadaceae</taxon>
        <taxon>Giesbergeria</taxon>
    </lineage>
</organism>